<dbReference type="RefSeq" id="WP_109270604.1">
    <property type="nucleotide sequence ID" value="NZ_QFFF01000001.1"/>
</dbReference>
<keyword evidence="2" id="KW-0238">DNA-binding</keyword>
<dbReference type="AlphaFoldDB" id="A0A2U2J295"/>
<organism evidence="5 6">
    <name type="scientific">Allosphingosinicella humi</name>
    <dbReference type="NCBI Taxonomy" id="2068657"/>
    <lineage>
        <taxon>Bacteria</taxon>
        <taxon>Pseudomonadati</taxon>
        <taxon>Pseudomonadota</taxon>
        <taxon>Alphaproteobacteria</taxon>
        <taxon>Sphingomonadales</taxon>
        <taxon>Sphingomonadaceae</taxon>
        <taxon>Allosphingosinicella</taxon>
    </lineage>
</organism>
<keyword evidence="6" id="KW-1185">Reference proteome</keyword>
<evidence type="ECO:0000256" key="2">
    <source>
        <dbReference type="ARBA" id="ARBA00023125"/>
    </source>
</evidence>
<gene>
    <name evidence="5" type="ORF">DF286_05985</name>
</gene>
<dbReference type="InterPro" id="IPR036388">
    <property type="entry name" value="WH-like_DNA-bd_sf"/>
</dbReference>
<accession>A0A2U2J295</accession>
<dbReference type="InterPro" id="IPR001845">
    <property type="entry name" value="HTH_ArsR_DNA-bd_dom"/>
</dbReference>
<evidence type="ECO:0000259" key="4">
    <source>
        <dbReference type="PROSITE" id="PS50987"/>
    </source>
</evidence>
<dbReference type="CDD" id="cd00090">
    <property type="entry name" value="HTH_ARSR"/>
    <property type="match status" value="1"/>
</dbReference>
<dbReference type="PRINTS" id="PR00778">
    <property type="entry name" value="HTHARSR"/>
</dbReference>
<dbReference type="PANTHER" id="PTHR33154:SF12">
    <property type="entry name" value="TRANSCRIPTIONAL REGULATORY PROTEIN"/>
    <property type="match status" value="1"/>
</dbReference>
<comment type="caution">
    <text evidence="5">The sequence shown here is derived from an EMBL/GenBank/DDBJ whole genome shotgun (WGS) entry which is preliminary data.</text>
</comment>
<feature type="domain" description="HTH arsR-type" evidence="4">
    <location>
        <begin position="6"/>
        <end position="104"/>
    </location>
</feature>
<keyword evidence="1" id="KW-0805">Transcription regulation</keyword>
<dbReference type="GO" id="GO:0003677">
    <property type="term" value="F:DNA binding"/>
    <property type="evidence" value="ECO:0007669"/>
    <property type="project" value="UniProtKB-KW"/>
</dbReference>
<dbReference type="SUPFAM" id="SSF46785">
    <property type="entry name" value="Winged helix' DNA-binding domain"/>
    <property type="match status" value="1"/>
</dbReference>
<dbReference type="InterPro" id="IPR011991">
    <property type="entry name" value="ArsR-like_HTH"/>
</dbReference>
<keyword evidence="3" id="KW-0804">Transcription</keyword>
<dbReference type="InterPro" id="IPR036390">
    <property type="entry name" value="WH_DNA-bd_sf"/>
</dbReference>
<dbReference type="Pfam" id="PF12840">
    <property type="entry name" value="HTH_20"/>
    <property type="match status" value="1"/>
</dbReference>
<protein>
    <submittedName>
        <fullName evidence="5">ArsR family transcriptional regulator</fullName>
    </submittedName>
</protein>
<dbReference type="SMART" id="SM00418">
    <property type="entry name" value="HTH_ARSR"/>
    <property type="match status" value="1"/>
</dbReference>
<evidence type="ECO:0000313" key="6">
    <source>
        <dbReference type="Proteomes" id="UP000245916"/>
    </source>
</evidence>
<evidence type="ECO:0000256" key="3">
    <source>
        <dbReference type="ARBA" id="ARBA00023163"/>
    </source>
</evidence>
<dbReference type="GO" id="GO:0003700">
    <property type="term" value="F:DNA-binding transcription factor activity"/>
    <property type="evidence" value="ECO:0007669"/>
    <property type="project" value="InterPro"/>
</dbReference>
<dbReference type="PROSITE" id="PS50987">
    <property type="entry name" value="HTH_ARSR_2"/>
    <property type="match status" value="1"/>
</dbReference>
<reference evidence="5 6" key="1">
    <citation type="submission" date="2018-05" db="EMBL/GenBank/DDBJ databases">
        <title>Genome of Sphingosinicella humi QZX222.</title>
        <authorList>
            <person name="Qiao Z."/>
            <person name="Wang G."/>
        </authorList>
    </citation>
    <scope>NUCLEOTIDE SEQUENCE [LARGE SCALE GENOMIC DNA]</scope>
    <source>
        <strain evidence="5 6">QZX222</strain>
    </source>
</reference>
<dbReference type="PANTHER" id="PTHR33154">
    <property type="entry name" value="TRANSCRIPTIONAL REGULATOR, ARSR FAMILY"/>
    <property type="match status" value="1"/>
</dbReference>
<evidence type="ECO:0000313" key="5">
    <source>
        <dbReference type="EMBL" id="PWG02465.1"/>
    </source>
</evidence>
<dbReference type="Proteomes" id="UP000245916">
    <property type="component" value="Unassembled WGS sequence"/>
</dbReference>
<proteinExistence type="predicted"/>
<dbReference type="OrthoDB" id="7192471at2"/>
<sequence length="104" mass="11531">MALYPHPRLDDVSLETALHALADSCRLGIVRRLDSQTGELSCQSAAQAGEVPKSTLSNHFKILRGAGLIRTRAAGREYLSSLRREEFDARFPGLLDTVLRQPRD</sequence>
<dbReference type="Gene3D" id="1.10.10.10">
    <property type="entry name" value="Winged helix-like DNA-binding domain superfamily/Winged helix DNA-binding domain"/>
    <property type="match status" value="1"/>
</dbReference>
<evidence type="ECO:0000256" key="1">
    <source>
        <dbReference type="ARBA" id="ARBA00023015"/>
    </source>
</evidence>
<name>A0A2U2J295_9SPHN</name>
<dbReference type="InterPro" id="IPR051081">
    <property type="entry name" value="HTH_MetalResp_TranReg"/>
</dbReference>
<dbReference type="EMBL" id="QFFF01000001">
    <property type="protein sequence ID" value="PWG02465.1"/>
    <property type="molecule type" value="Genomic_DNA"/>
</dbReference>